<organism evidence="1 2">
    <name type="scientific">Pseudomonas putida</name>
    <name type="common">Arthrobacter siderocapsulatus</name>
    <dbReference type="NCBI Taxonomy" id="303"/>
    <lineage>
        <taxon>Bacteria</taxon>
        <taxon>Pseudomonadati</taxon>
        <taxon>Pseudomonadota</taxon>
        <taxon>Gammaproteobacteria</taxon>
        <taxon>Pseudomonadales</taxon>
        <taxon>Pseudomonadaceae</taxon>
        <taxon>Pseudomonas</taxon>
    </lineage>
</organism>
<evidence type="ECO:0000313" key="1">
    <source>
        <dbReference type="EMBL" id="GLO34078.1"/>
    </source>
</evidence>
<accession>A0AA37RBS5</accession>
<proteinExistence type="predicted"/>
<name>A0AA37RBS5_PSEPU</name>
<reference evidence="1" key="1">
    <citation type="submission" date="2023-01" db="EMBL/GenBank/DDBJ databases">
        <title>Whole-genome sequence of Pseudomonas putida NBRC 14671.</title>
        <authorList>
            <person name="Morohoshi T."/>
            <person name="Someya N."/>
        </authorList>
    </citation>
    <scope>NUCLEOTIDE SEQUENCE</scope>
    <source>
        <strain evidence="1">NBRC 14671</strain>
    </source>
</reference>
<dbReference type="AlphaFoldDB" id="A0AA37RBS5"/>
<sequence length="115" mass="13000">MWINTPQQGYVGVGRVLGAATPANEFTVTKDGDERPILGVAIRANYHAAFADDPDRREYFVPVQWLQTVQVGQAVREIGMFGNQNTVCRPRTPKWRSTIERLKEHFPHSDDMTAT</sequence>
<evidence type="ECO:0000313" key="2">
    <source>
        <dbReference type="Proteomes" id="UP001161257"/>
    </source>
</evidence>
<dbReference type="Proteomes" id="UP001161257">
    <property type="component" value="Unassembled WGS sequence"/>
</dbReference>
<protein>
    <submittedName>
        <fullName evidence="1">Uncharacterized protein</fullName>
    </submittedName>
</protein>
<dbReference type="EMBL" id="BSKJ01000002">
    <property type="protein sequence ID" value="GLO34078.1"/>
    <property type="molecule type" value="Genomic_DNA"/>
</dbReference>
<comment type="caution">
    <text evidence="1">The sequence shown here is derived from an EMBL/GenBank/DDBJ whole genome shotgun (WGS) entry which is preliminary data.</text>
</comment>
<gene>
    <name evidence="1" type="ORF">PPUN14671_09110</name>
</gene>